<evidence type="ECO:0000256" key="1">
    <source>
        <dbReference type="ARBA" id="ARBA00007913"/>
    </source>
</evidence>
<reference evidence="10 11" key="1">
    <citation type="submission" date="2019-03" db="EMBL/GenBank/DDBJ databases">
        <title>Genomic Encyclopedia of Type Strains, Phase IV (KMG-IV): sequencing the most valuable type-strain genomes for metagenomic binning, comparative biology and taxonomic classification.</title>
        <authorList>
            <person name="Goeker M."/>
        </authorList>
    </citation>
    <scope>NUCLEOTIDE SEQUENCE [LARGE SCALE GENOMIC DNA]</scope>
    <source>
        <strain evidence="10 11">DSM 24629</strain>
    </source>
</reference>
<evidence type="ECO:0000313" key="10">
    <source>
        <dbReference type="EMBL" id="TCT16010.1"/>
    </source>
</evidence>
<evidence type="ECO:0000256" key="4">
    <source>
        <dbReference type="ARBA" id="ARBA00022806"/>
    </source>
</evidence>
<dbReference type="InterPro" id="IPR047187">
    <property type="entry name" value="SF1_C_Upf1"/>
</dbReference>
<name>A0A4R3MND1_9FIRM</name>
<dbReference type="GO" id="GO:0043139">
    <property type="term" value="F:5'-3' DNA helicase activity"/>
    <property type="evidence" value="ECO:0007669"/>
    <property type="project" value="TreeGrafter"/>
</dbReference>
<dbReference type="GO" id="GO:0005524">
    <property type="term" value="F:ATP binding"/>
    <property type="evidence" value="ECO:0007669"/>
    <property type="project" value="UniProtKB-KW"/>
</dbReference>
<keyword evidence="2" id="KW-0547">Nucleotide-binding</keyword>
<feature type="domain" description="DNA2/NAM7 helicase helicase" evidence="8">
    <location>
        <begin position="1087"/>
        <end position="1315"/>
    </location>
</feature>
<keyword evidence="11" id="KW-1185">Reference proteome</keyword>
<organism evidence="10 11">
    <name type="scientific">Natranaerovirga pectinivora</name>
    <dbReference type="NCBI Taxonomy" id="682400"/>
    <lineage>
        <taxon>Bacteria</taxon>
        <taxon>Bacillati</taxon>
        <taxon>Bacillota</taxon>
        <taxon>Clostridia</taxon>
        <taxon>Lachnospirales</taxon>
        <taxon>Natranaerovirgaceae</taxon>
        <taxon>Natranaerovirga</taxon>
    </lineage>
</organism>
<keyword evidence="7" id="KW-0472">Membrane</keyword>
<evidence type="ECO:0000256" key="6">
    <source>
        <dbReference type="SAM" id="Coils"/>
    </source>
</evidence>
<proteinExistence type="inferred from homology"/>
<dbReference type="Pfam" id="PF13087">
    <property type="entry name" value="AAA_12"/>
    <property type="match status" value="1"/>
</dbReference>
<dbReference type="InterPro" id="IPR050534">
    <property type="entry name" value="Coronavir_polyprotein_1ab"/>
</dbReference>
<dbReference type="Pfam" id="PF13086">
    <property type="entry name" value="AAA_11"/>
    <property type="match status" value="2"/>
</dbReference>
<feature type="transmembrane region" description="Helical" evidence="7">
    <location>
        <begin position="7"/>
        <end position="28"/>
    </location>
</feature>
<keyword evidence="7" id="KW-1133">Transmembrane helix</keyword>
<feature type="domain" description="DNA2/NAM7 helicase-like C-terminal" evidence="9">
    <location>
        <begin position="1347"/>
        <end position="1572"/>
    </location>
</feature>
<feature type="coiled-coil region" evidence="6">
    <location>
        <begin position="537"/>
        <end position="564"/>
    </location>
</feature>
<dbReference type="InterPro" id="IPR041677">
    <property type="entry name" value="DNA2/NAM7_AAA_11"/>
</dbReference>
<feature type="coiled-coil region" evidence="6">
    <location>
        <begin position="892"/>
        <end position="926"/>
    </location>
</feature>
<dbReference type="Proteomes" id="UP000294902">
    <property type="component" value="Unassembled WGS sequence"/>
</dbReference>
<accession>A0A4R3MND1</accession>
<dbReference type="Gene3D" id="3.40.50.300">
    <property type="entry name" value="P-loop containing nucleotide triphosphate hydrolases"/>
    <property type="match status" value="3"/>
</dbReference>
<evidence type="ECO:0000259" key="8">
    <source>
        <dbReference type="Pfam" id="PF13086"/>
    </source>
</evidence>
<dbReference type="RefSeq" id="WP_132250054.1">
    <property type="nucleotide sequence ID" value="NZ_SMAL01000002.1"/>
</dbReference>
<keyword evidence="7" id="KW-0812">Transmembrane</keyword>
<evidence type="ECO:0000313" key="11">
    <source>
        <dbReference type="Proteomes" id="UP000294902"/>
    </source>
</evidence>
<dbReference type="EMBL" id="SMAL01000002">
    <property type="protein sequence ID" value="TCT16010.1"/>
    <property type="molecule type" value="Genomic_DNA"/>
</dbReference>
<keyword evidence="5" id="KW-0067">ATP-binding</keyword>
<dbReference type="SUPFAM" id="SSF52540">
    <property type="entry name" value="P-loop containing nucleoside triphosphate hydrolases"/>
    <property type="match status" value="1"/>
</dbReference>
<gene>
    <name evidence="10" type="ORF">EDC18_10224</name>
</gene>
<sequence>MADERNIAKIIAGIVGVGIVGTGIAALINSINDDSSLYTPNYENPGDDDNVPSVDEIFESERIQREDSKRDDHQAEQMRDDYENGNFEQREIRNDIEYAQREFDQQSQKSGVEYLYIDFAQYLKSGSRNRNDVYIEPLEEQFEKVHRKLSLHGKNDITDLRKFVSLCFPSIKSTYYVSLPSFERSIETFSQFGQTYECIYNMVIRPEKSGIVSSVLPKELDVVLVGDLVFRNNIISFVVKGLDLIDENVEKFGELRIESAAACAIGKNDKNLPDYGLDNRDLYKPFLTRDKVLSLCENVYPIENPEKAIIIFEEWKKYVYFRKYFLNIQSQRSERIDNVSYIHAYSISRSEYRKNEETYESHLLDGNKNFIQKDQVLLDKYTEGAAEFSLIKVEISKNLAEINRFLARDKKISNYERDLRRFSRTQVALSQNNPCNDVSVGINENLLYLGNRVAFEAIDIEPDCEDIISFFEEKLRRSDSFVDEKYRGIIREVISEYEKKEDKRLDEEMQKAIDEYFESLDYNYEADVEHNTDKNIAKRYSARVKEINIKYDKQKKQLEKNNKMRKKQDGALEKVKQQFIDEIEKLIVLEKEEIANIPLSQWYFDRNEKLKTDFEKSQRLQKSKDLEALCSEKERLLKIQLASAIEGEKKEFKEKIDKDKAEEIDKKKERTTQRHFYIYFKAEDVNFDLIKTDLLMKNKFLIYDNRAEKKKIERQEKAIYSFYHGYVKNPFLASYFFVPETLGKSETNSTEIEWFENRLNDSQKEAVRRALASNSLFLLQGPPGTGKTEVIAEITAQFVKQGKKVLVSSETHKAIDNVFERLPKIPEIRPLRLVPSMSNKETEYSPEKLVDNLYLSISSRLDKRIQQYENFTEMKSNFSESMSELRFRHNQLLQLEKDCRAVQTEKENLQREISDLDHEVETKRNSKRPLEEEKEQYDILISYMDKGTFDEEIDKGDVLFEIGKYFYELVSKYDIFTDVDAEKVSRIYRLDLDQVRDEFKTIEDNSASMSVEQEKASIRSKINALRDPDTDIIFEGKEEEYEILRKQLISLKNVKDAESDIDYSSLTIALLITADKLSNSVSRANVLQELVEIKSKMDKYIYEKRKIINDLVDKLSKKKAAVDDEISVIKINKNNKVLMIEQLNEDNSYLDYRRKQQELRTAIVDFFMDFDIYDEYPADDFAAAIEIINRRLSDIERNQDALEKENKSRIPMYKAIRNYLADEAILEEDRVSYTKKLFDNANVFGMTCTSREYYSESSMQALREYKLGNINVRNVGIDVVIIDEVSKSSFLDLLIPVLYGKTVILVGDHRQLPPLYDLKHMRKGDFEGLNPEIIDYDLNQHYQKLYETCFFKELFEKVPNSYRIMLDKQYRCHSDIMDVFNHFYSANGKGLTVGLSNQNDLKQHNLLIKSNGVTLIEPHNHIHFVNCTEYESSLDSESSSKINRQEADVISKLLKLINEQYGRMIESGEIRKDSRKDERKSIGVICTYRDQARHIKNNIKGIKFPNVSTKRAERLIINTVDDFQGDERDIIIVSMVRNPRGDRYSTEFIDQFERINVALSRARCMLIIVGSQEFLSKSSIDLPDINGRKELDRHSFPVYKEIIRTIQAKGKILQASDIIGEVKKNGK</sequence>
<keyword evidence="6" id="KW-0175">Coiled coil</keyword>
<dbReference type="InterPro" id="IPR027417">
    <property type="entry name" value="P-loop_NTPase"/>
</dbReference>
<comment type="caution">
    <text evidence="10">The sequence shown here is derived from an EMBL/GenBank/DDBJ whole genome shotgun (WGS) entry which is preliminary data.</text>
</comment>
<dbReference type="OrthoDB" id="9757917at2"/>
<keyword evidence="4 10" id="KW-0347">Helicase</keyword>
<comment type="similarity">
    <text evidence="1">Belongs to the DNA2/NAM7 helicase family.</text>
</comment>
<dbReference type="PANTHER" id="PTHR43788">
    <property type="entry name" value="DNA2/NAM7 HELICASE FAMILY MEMBER"/>
    <property type="match status" value="1"/>
</dbReference>
<dbReference type="CDD" id="cd17934">
    <property type="entry name" value="DEXXQc_Upf1-like"/>
    <property type="match status" value="1"/>
</dbReference>
<feature type="domain" description="DNA2/NAM7 helicase helicase" evidence="8">
    <location>
        <begin position="759"/>
        <end position="927"/>
    </location>
</feature>
<evidence type="ECO:0000259" key="9">
    <source>
        <dbReference type="Pfam" id="PF13087"/>
    </source>
</evidence>
<evidence type="ECO:0000256" key="3">
    <source>
        <dbReference type="ARBA" id="ARBA00022801"/>
    </source>
</evidence>
<keyword evidence="3" id="KW-0378">Hydrolase</keyword>
<evidence type="ECO:0000256" key="7">
    <source>
        <dbReference type="SAM" id="Phobius"/>
    </source>
</evidence>
<evidence type="ECO:0000256" key="2">
    <source>
        <dbReference type="ARBA" id="ARBA00022741"/>
    </source>
</evidence>
<protein>
    <submittedName>
        <fullName evidence="10">Superfamily I DNA and/or RNA helicase</fullName>
    </submittedName>
</protein>
<dbReference type="InterPro" id="IPR041679">
    <property type="entry name" value="DNA2/NAM7-like_C"/>
</dbReference>
<dbReference type="GO" id="GO:0016787">
    <property type="term" value="F:hydrolase activity"/>
    <property type="evidence" value="ECO:0007669"/>
    <property type="project" value="UniProtKB-KW"/>
</dbReference>
<dbReference type="PANTHER" id="PTHR43788:SF8">
    <property type="entry name" value="DNA-BINDING PROTEIN SMUBP-2"/>
    <property type="match status" value="1"/>
</dbReference>
<dbReference type="CDD" id="cd18808">
    <property type="entry name" value="SF1_C_Upf1"/>
    <property type="match status" value="1"/>
</dbReference>
<evidence type="ECO:0000256" key="5">
    <source>
        <dbReference type="ARBA" id="ARBA00022840"/>
    </source>
</evidence>